<accession>A0A848LLJ6</accession>
<dbReference type="PROSITE" id="PS51379">
    <property type="entry name" value="4FE4S_FER_2"/>
    <property type="match status" value="2"/>
</dbReference>
<evidence type="ECO:0000256" key="4">
    <source>
        <dbReference type="ARBA" id="ARBA00022723"/>
    </source>
</evidence>
<evidence type="ECO:0000256" key="10">
    <source>
        <dbReference type="ARBA" id="ARBA00023075"/>
    </source>
</evidence>
<reference evidence="15 16" key="1">
    <citation type="submission" date="2020-04" db="EMBL/GenBank/DDBJ databases">
        <title>Draft genome of Pyxidicoccus fallax type strain.</title>
        <authorList>
            <person name="Whitworth D.E."/>
        </authorList>
    </citation>
    <scope>NUCLEOTIDE SEQUENCE [LARGE SCALE GENOMIC DNA]</scope>
    <source>
        <strain evidence="15 16">DSM 14698</strain>
    </source>
</reference>
<evidence type="ECO:0000256" key="9">
    <source>
        <dbReference type="ARBA" id="ARBA00023027"/>
    </source>
</evidence>
<evidence type="ECO:0000256" key="12">
    <source>
        <dbReference type="HAMAP-Rule" id="MF_01351"/>
    </source>
</evidence>
<comment type="cofactor">
    <cofactor evidence="12">
        <name>[4Fe-4S] cluster</name>
        <dbReference type="ChEBI" id="CHEBI:49883"/>
    </cofactor>
    <text evidence="12">Binds 2 [4Fe-4S] clusters per subunit.</text>
</comment>
<evidence type="ECO:0000256" key="13">
    <source>
        <dbReference type="SAM" id="MobiDB-lite"/>
    </source>
</evidence>
<evidence type="ECO:0000256" key="5">
    <source>
        <dbReference type="ARBA" id="ARBA00022737"/>
    </source>
</evidence>
<protein>
    <recommendedName>
        <fullName evidence="12">NADH-quinone oxidoreductase subunit I</fullName>
        <ecNumber evidence="12">7.1.1.-</ecNumber>
    </recommendedName>
    <alternativeName>
        <fullName evidence="12">NADH dehydrogenase I subunit I</fullName>
    </alternativeName>
    <alternativeName>
        <fullName evidence="12">NDH-1 subunit I</fullName>
    </alternativeName>
</protein>
<keyword evidence="9 12" id="KW-0520">NAD</keyword>
<feature type="region of interest" description="Disordered" evidence="13">
    <location>
        <begin position="241"/>
        <end position="265"/>
    </location>
</feature>
<dbReference type="PROSITE" id="PS00198">
    <property type="entry name" value="4FE4S_FER_1"/>
    <property type="match status" value="1"/>
</dbReference>
<evidence type="ECO:0000256" key="11">
    <source>
        <dbReference type="ARBA" id="ARBA00023136"/>
    </source>
</evidence>
<feature type="binding site" evidence="12">
    <location>
        <position position="94"/>
    </location>
    <ligand>
        <name>[4Fe-4S] cluster</name>
        <dbReference type="ChEBI" id="CHEBI:49883"/>
        <label>1</label>
    </ligand>
</feature>
<evidence type="ECO:0000256" key="6">
    <source>
        <dbReference type="ARBA" id="ARBA00022967"/>
    </source>
</evidence>
<dbReference type="EMBL" id="JABBJJ010000139">
    <property type="protein sequence ID" value="NMO18484.1"/>
    <property type="molecule type" value="Genomic_DNA"/>
</dbReference>
<evidence type="ECO:0000313" key="15">
    <source>
        <dbReference type="EMBL" id="NMO18484.1"/>
    </source>
</evidence>
<evidence type="ECO:0000256" key="2">
    <source>
        <dbReference type="ARBA" id="ARBA00022485"/>
    </source>
</evidence>
<dbReference type="EC" id="7.1.1.-" evidence="12"/>
<keyword evidence="2 12" id="KW-0004">4Fe-4S</keyword>
<keyword evidence="11 12" id="KW-0472">Membrane</keyword>
<dbReference type="GO" id="GO:0048038">
    <property type="term" value="F:quinone binding"/>
    <property type="evidence" value="ECO:0007669"/>
    <property type="project" value="UniProtKB-KW"/>
</dbReference>
<feature type="compositionally biased region" description="Basic and acidic residues" evidence="13">
    <location>
        <begin position="188"/>
        <end position="205"/>
    </location>
</feature>
<keyword evidence="6 12" id="KW-1278">Translocase</keyword>
<comment type="caution">
    <text evidence="15">The sequence shown here is derived from an EMBL/GenBank/DDBJ whole genome shotgun (WGS) entry which is preliminary data.</text>
</comment>
<proteinExistence type="inferred from homology"/>
<keyword evidence="10 12" id="KW-0830">Ubiquinone</keyword>
<keyword evidence="7 12" id="KW-0408">Iron</keyword>
<keyword evidence="5" id="KW-0677">Repeat</keyword>
<dbReference type="GO" id="GO:0005506">
    <property type="term" value="F:iron ion binding"/>
    <property type="evidence" value="ECO:0007669"/>
    <property type="project" value="UniProtKB-UniRule"/>
</dbReference>
<comment type="similarity">
    <text evidence="12">Belongs to the complex I 23 kDa subunit family.</text>
</comment>
<gene>
    <name evidence="12" type="primary">nuoI</name>
    <name evidence="15" type="ORF">HG543_27005</name>
</gene>
<feature type="binding site" evidence="12">
    <location>
        <position position="88"/>
    </location>
    <ligand>
        <name>[4Fe-4S] cluster</name>
        <dbReference type="ChEBI" id="CHEBI:49883"/>
        <label>1</label>
    </ligand>
</feature>
<keyword evidence="8 12" id="KW-0411">Iron-sulfur</keyword>
<dbReference type="AlphaFoldDB" id="A0A848LLJ6"/>
<dbReference type="InterPro" id="IPR010226">
    <property type="entry name" value="NADH_quinone_OxRdtase_chainI"/>
</dbReference>
<dbReference type="InterPro" id="IPR017900">
    <property type="entry name" value="4Fe4S_Fe_S_CS"/>
</dbReference>
<keyword evidence="3 12" id="KW-0874">Quinone</keyword>
<dbReference type="GO" id="GO:0005886">
    <property type="term" value="C:plasma membrane"/>
    <property type="evidence" value="ECO:0007669"/>
    <property type="project" value="UniProtKB-SubCell"/>
</dbReference>
<feature type="binding site" evidence="12">
    <location>
        <position position="146"/>
    </location>
    <ligand>
        <name>[4Fe-4S] cluster</name>
        <dbReference type="ChEBI" id="CHEBI:49883"/>
        <label>1</label>
    </ligand>
</feature>
<keyword evidence="1 12" id="KW-1003">Cell membrane</keyword>
<feature type="domain" description="4Fe-4S ferredoxin-type" evidence="14">
    <location>
        <begin position="78"/>
        <end position="108"/>
    </location>
</feature>
<feature type="binding site" evidence="12">
    <location>
        <position position="139"/>
    </location>
    <ligand>
        <name>[4Fe-4S] cluster</name>
        <dbReference type="ChEBI" id="CHEBI:49883"/>
        <label>2</label>
    </ligand>
</feature>
<feature type="domain" description="4Fe-4S ferredoxin-type" evidence="14">
    <location>
        <begin position="127"/>
        <end position="156"/>
    </location>
</feature>
<comment type="function">
    <text evidence="12">NDH-1 shuttles electrons from NADH, via FMN and iron-sulfur (Fe-S) centers, to quinones in the respiratory chain. The immediate electron acceptor for the enzyme in this species is believed to be ubiquinone. Couples the redox reaction to proton translocation (for every two electrons transferred, four hydrogen ions are translocated across the cytoplasmic membrane), and thus conserves the redox energy in a proton gradient.</text>
</comment>
<dbReference type="InterPro" id="IPR017896">
    <property type="entry name" value="4Fe4S_Fe-S-bd"/>
</dbReference>
<comment type="catalytic activity">
    <reaction evidence="12">
        <text>a quinone + NADH + 5 H(+)(in) = a quinol + NAD(+) + 4 H(+)(out)</text>
        <dbReference type="Rhea" id="RHEA:57888"/>
        <dbReference type="ChEBI" id="CHEBI:15378"/>
        <dbReference type="ChEBI" id="CHEBI:24646"/>
        <dbReference type="ChEBI" id="CHEBI:57540"/>
        <dbReference type="ChEBI" id="CHEBI:57945"/>
        <dbReference type="ChEBI" id="CHEBI:132124"/>
    </reaction>
</comment>
<organism evidence="15 16">
    <name type="scientific">Pyxidicoccus fallax</name>
    <dbReference type="NCBI Taxonomy" id="394095"/>
    <lineage>
        <taxon>Bacteria</taxon>
        <taxon>Pseudomonadati</taxon>
        <taxon>Myxococcota</taxon>
        <taxon>Myxococcia</taxon>
        <taxon>Myxococcales</taxon>
        <taxon>Cystobacterineae</taxon>
        <taxon>Myxococcaceae</taxon>
        <taxon>Pyxidicoccus</taxon>
    </lineage>
</organism>
<comment type="subcellular location">
    <subcellularLocation>
        <location evidence="12">Cell membrane</location>
        <topology evidence="12">Peripheral membrane protein</topology>
    </subcellularLocation>
</comment>
<dbReference type="HAMAP" id="MF_01351">
    <property type="entry name" value="NDH1_NuoI"/>
    <property type="match status" value="1"/>
</dbReference>
<feature type="binding site" evidence="12">
    <location>
        <position position="98"/>
    </location>
    <ligand>
        <name>[4Fe-4S] cluster</name>
        <dbReference type="ChEBI" id="CHEBI:49883"/>
        <label>2</label>
    </ligand>
</feature>
<keyword evidence="16" id="KW-1185">Reference proteome</keyword>
<evidence type="ECO:0000313" key="16">
    <source>
        <dbReference type="Proteomes" id="UP000518300"/>
    </source>
</evidence>
<evidence type="ECO:0000256" key="3">
    <source>
        <dbReference type="ARBA" id="ARBA00022719"/>
    </source>
</evidence>
<feature type="binding site" evidence="12">
    <location>
        <position position="136"/>
    </location>
    <ligand>
        <name>[4Fe-4S] cluster</name>
        <dbReference type="ChEBI" id="CHEBI:49883"/>
        <label>2</label>
    </ligand>
</feature>
<dbReference type="PANTHER" id="PTHR10849:SF24">
    <property type="entry name" value="NADH-QUINONE OXIDOREDUCTASE SUBUNIT I 2"/>
    <property type="match status" value="1"/>
</dbReference>
<dbReference type="Proteomes" id="UP000518300">
    <property type="component" value="Unassembled WGS sequence"/>
</dbReference>
<feature type="binding site" evidence="12">
    <location>
        <position position="142"/>
    </location>
    <ligand>
        <name>[4Fe-4S] cluster</name>
        <dbReference type="ChEBI" id="CHEBI:49883"/>
        <label>2</label>
    </ligand>
</feature>
<dbReference type="GO" id="GO:0050136">
    <property type="term" value="F:NADH dehydrogenase (quinone) (non-electrogenic) activity"/>
    <property type="evidence" value="ECO:0007669"/>
    <property type="project" value="UniProtKB-UniRule"/>
</dbReference>
<sequence>MAIKVTQDPRTDIRERAYVPELLRGLAITAKHFFRNLWGTRDTNTSVVDRTGTSLMTTVAYPEEKPIYPEGYRGLHRLVPREDGKPRCVACYMCATICPAQCIYIEAGEYEETSAEGESRVIEKYPTQFVIDELRCIVCGLCVDACPKDAIRMDTYMHTPPEYTRQNFVYDIPKLLKGPAVSHPSDPWNKREGSEEPHHAHKEAHTRIGEGLVELKLPQHGNIGAGHGHGGHGKMTPGAQVGGHGGQGQTVVTQQGPIQVTKFLK</sequence>
<evidence type="ECO:0000256" key="1">
    <source>
        <dbReference type="ARBA" id="ARBA00022475"/>
    </source>
</evidence>
<dbReference type="RefSeq" id="WP_169347749.1">
    <property type="nucleotide sequence ID" value="NZ_JABBJJ010000139.1"/>
</dbReference>
<dbReference type="Pfam" id="PF00037">
    <property type="entry name" value="Fer4"/>
    <property type="match status" value="1"/>
</dbReference>
<comment type="subunit">
    <text evidence="12">NDH-1 is composed of 14 different subunits. Subunits NuoA, H, J, K, L, M, N constitute the membrane sector of the complex.</text>
</comment>
<evidence type="ECO:0000256" key="7">
    <source>
        <dbReference type="ARBA" id="ARBA00023004"/>
    </source>
</evidence>
<dbReference type="SUPFAM" id="SSF54862">
    <property type="entry name" value="4Fe-4S ferredoxins"/>
    <property type="match status" value="1"/>
</dbReference>
<dbReference type="Gene3D" id="3.30.70.3270">
    <property type="match status" value="1"/>
</dbReference>
<feature type="binding site" evidence="12">
    <location>
        <position position="91"/>
    </location>
    <ligand>
        <name>[4Fe-4S] cluster</name>
        <dbReference type="ChEBI" id="CHEBI:49883"/>
        <label>1</label>
    </ligand>
</feature>
<feature type="region of interest" description="Disordered" evidence="13">
    <location>
        <begin position="181"/>
        <end position="205"/>
    </location>
</feature>
<feature type="compositionally biased region" description="Low complexity" evidence="13">
    <location>
        <begin position="249"/>
        <end position="265"/>
    </location>
</feature>
<evidence type="ECO:0000256" key="8">
    <source>
        <dbReference type="ARBA" id="ARBA00023014"/>
    </source>
</evidence>
<dbReference type="GO" id="GO:0051539">
    <property type="term" value="F:4 iron, 4 sulfur cluster binding"/>
    <property type="evidence" value="ECO:0007669"/>
    <property type="project" value="UniProtKB-KW"/>
</dbReference>
<name>A0A848LLJ6_9BACT</name>
<keyword evidence="4 12" id="KW-0479">Metal-binding</keyword>
<evidence type="ECO:0000259" key="14">
    <source>
        <dbReference type="PROSITE" id="PS51379"/>
    </source>
</evidence>
<dbReference type="PANTHER" id="PTHR10849">
    <property type="entry name" value="NADH DEHYDROGENASE UBIQUINONE IRON-SULFUR PROTEIN 8, MITOCHONDRIAL"/>
    <property type="match status" value="1"/>
</dbReference>